<evidence type="ECO:0000313" key="13">
    <source>
        <dbReference type="EMBL" id="QPS00968.1"/>
    </source>
</evidence>
<dbReference type="SMART" id="SM00382">
    <property type="entry name" value="AAA"/>
    <property type="match status" value="1"/>
</dbReference>
<dbReference type="PROSITE" id="PS50893">
    <property type="entry name" value="ABC_TRANSPORTER_2"/>
    <property type="match status" value="1"/>
</dbReference>
<dbReference type="Proteomes" id="UP001069145">
    <property type="component" value="Unassembled WGS sequence"/>
</dbReference>
<evidence type="ECO:0000313" key="12">
    <source>
        <dbReference type="EMBL" id="MCY3052661.1"/>
    </source>
</evidence>
<name>A0A109RED5_9LACT</name>
<feature type="transmembrane region" description="Helical" evidence="9">
    <location>
        <begin position="155"/>
        <end position="175"/>
    </location>
</feature>
<dbReference type="PROSITE" id="PS00211">
    <property type="entry name" value="ABC_TRANSPORTER_1"/>
    <property type="match status" value="1"/>
</dbReference>
<dbReference type="InterPro" id="IPR003593">
    <property type="entry name" value="AAA+_ATPase"/>
</dbReference>
<dbReference type="InterPro" id="IPR039421">
    <property type="entry name" value="Type_1_exporter"/>
</dbReference>
<accession>A0A109RED5</accession>
<evidence type="ECO:0000256" key="4">
    <source>
        <dbReference type="ARBA" id="ARBA00022692"/>
    </source>
</evidence>
<organism evidence="13 14">
    <name type="scientific">Aerococcus urinae</name>
    <dbReference type="NCBI Taxonomy" id="1376"/>
    <lineage>
        <taxon>Bacteria</taxon>
        <taxon>Bacillati</taxon>
        <taxon>Bacillota</taxon>
        <taxon>Bacilli</taxon>
        <taxon>Lactobacillales</taxon>
        <taxon>Aerococcaceae</taxon>
        <taxon>Aerococcus</taxon>
    </lineage>
</organism>
<dbReference type="Gene3D" id="1.20.1560.10">
    <property type="entry name" value="ABC transporter type 1, transmembrane domain"/>
    <property type="match status" value="1"/>
</dbReference>
<evidence type="ECO:0000256" key="3">
    <source>
        <dbReference type="ARBA" id="ARBA00022475"/>
    </source>
</evidence>
<evidence type="ECO:0000256" key="7">
    <source>
        <dbReference type="ARBA" id="ARBA00022989"/>
    </source>
</evidence>
<sequence>MLKILKRIPIHLILLSIFFAFAQGLAELVLPTFTAGLVNQGIVPGDFSAISRIAIQMLGVTLIIVGSALANIWFASQASQGLGKDLRDTIYAKVQRLSKDTYDHFGGASLITRSSSDIMQIELTTMMVLRMFLLAPAMLIASLVMAYRASALLSQTYLVTIPLVIISLALVLYFASPLFRAMQAKVDNMNLIFREGLTGIRVIRAFNKSDYESKRFAKANEDYRQTAVGAQIRLAFLLPALLLILNLTTIYINWFGGHLVANQQLSIGVILSFVSYTSIMGISFAFIGMMFVLIPRAQVSAERINQVLDAPEKIHSPADGGKTFDPKRQARLDFDHVNYSYQGAESNVLTDINFSIKAGETLGIIGGTGSGKSTIANLILRFYERSSGDIKINGEKIESYNLDALRDYIAYVPQKANLFKGNIRSNLEFGKGQASDEEIWQNLKIAQAADFVSNLSDGIDHRVEQRGSNFSGGQKQRLCIARALMKDAAILIFDDSFSALDAKTDVNLRQALSQYAKNKITLIISQKVSTIRDADKILVLEDNGSVAGLGNHDTLMETSPLYASIVSSQLKEVSE</sequence>
<keyword evidence="15" id="KW-1185">Reference proteome</keyword>
<dbReference type="GeneID" id="35768404"/>
<feature type="transmembrane region" description="Helical" evidence="9">
    <location>
        <begin position="234"/>
        <end position="255"/>
    </location>
</feature>
<evidence type="ECO:0000259" key="10">
    <source>
        <dbReference type="PROSITE" id="PS50893"/>
    </source>
</evidence>
<dbReference type="GO" id="GO:0016887">
    <property type="term" value="F:ATP hydrolysis activity"/>
    <property type="evidence" value="ECO:0007669"/>
    <property type="project" value="InterPro"/>
</dbReference>
<evidence type="ECO:0000256" key="1">
    <source>
        <dbReference type="ARBA" id="ARBA00004651"/>
    </source>
</evidence>
<protein>
    <submittedName>
        <fullName evidence="12 13">ABC transporter ATP-binding protein</fullName>
    </submittedName>
</protein>
<dbReference type="InterPro" id="IPR003439">
    <property type="entry name" value="ABC_transporter-like_ATP-bd"/>
</dbReference>
<keyword evidence="5" id="KW-0547">Nucleotide-binding</keyword>
<dbReference type="CDD" id="cd18548">
    <property type="entry name" value="ABC_6TM_Tm287_like"/>
    <property type="match status" value="1"/>
</dbReference>
<dbReference type="RefSeq" id="WP_060778169.1">
    <property type="nucleotide sequence ID" value="NZ_CAJHLF010000002.1"/>
</dbReference>
<dbReference type="GO" id="GO:0005524">
    <property type="term" value="F:ATP binding"/>
    <property type="evidence" value="ECO:0007669"/>
    <property type="project" value="UniProtKB-KW"/>
</dbReference>
<dbReference type="InterPro" id="IPR011527">
    <property type="entry name" value="ABC1_TM_dom"/>
</dbReference>
<feature type="transmembrane region" description="Helical" evidence="9">
    <location>
        <begin position="267"/>
        <end position="294"/>
    </location>
</feature>
<evidence type="ECO:0000256" key="2">
    <source>
        <dbReference type="ARBA" id="ARBA00022448"/>
    </source>
</evidence>
<feature type="transmembrane region" description="Helical" evidence="9">
    <location>
        <begin position="128"/>
        <end position="149"/>
    </location>
</feature>
<reference evidence="13 14" key="1">
    <citation type="submission" date="2020-12" db="EMBL/GenBank/DDBJ databases">
        <title>FDA dAtabase for Regulatory Grade micrObial Sequences (FDA-ARGOS): Supporting development and validation of Infectious Disease Dx tests.</title>
        <authorList>
            <person name="Sproer C."/>
            <person name="Gronow S."/>
            <person name="Severitt S."/>
            <person name="Schroder I."/>
            <person name="Tallon L."/>
            <person name="Sadzewicz L."/>
            <person name="Zhao X."/>
            <person name="Boylan J."/>
            <person name="Ott S."/>
            <person name="Bowen H."/>
            <person name="Vavikolanu K."/>
            <person name="Mehta A."/>
            <person name="Aluvathingal J."/>
            <person name="Nadendla S."/>
            <person name="Lowell S."/>
            <person name="Myers T."/>
            <person name="Yan Y."/>
            <person name="Sichtig H."/>
        </authorList>
    </citation>
    <scope>NUCLEOTIDE SEQUENCE [LARGE SCALE GENOMIC DNA]</scope>
    <source>
        <strain evidence="13 14">FDAARGOS_911</strain>
    </source>
</reference>
<keyword evidence="3" id="KW-1003">Cell membrane</keyword>
<dbReference type="PANTHER" id="PTHR43394">
    <property type="entry name" value="ATP-DEPENDENT PERMEASE MDL1, MITOCHONDRIAL"/>
    <property type="match status" value="1"/>
</dbReference>
<reference evidence="12" key="2">
    <citation type="submission" date="2022-09" db="EMBL/GenBank/DDBJ databases">
        <title>Aerococcus urinae taxonomy study.</title>
        <authorList>
            <person name="Christensen J."/>
            <person name="Senneby E."/>
        </authorList>
    </citation>
    <scope>NUCLEOTIDE SEQUENCE</scope>
    <source>
        <strain evidence="12">NLD-066-U95</strain>
    </source>
</reference>
<keyword evidence="4 9" id="KW-0812">Transmembrane</keyword>
<evidence type="ECO:0000256" key="5">
    <source>
        <dbReference type="ARBA" id="ARBA00022741"/>
    </source>
</evidence>
<evidence type="ECO:0000256" key="8">
    <source>
        <dbReference type="ARBA" id="ARBA00023136"/>
    </source>
</evidence>
<comment type="subcellular location">
    <subcellularLocation>
        <location evidence="1">Cell membrane</location>
        <topology evidence="1">Multi-pass membrane protein</topology>
    </subcellularLocation>
</comment>
<dbReference type="EMBL" id="JAOTML010000001">
    <property type="protein sequence ID" value="MCY3052661.1"/>
    <property type="molecule type" value="Genomic_DNA"/>
</dbReference>
<keyword evidence="2" id="KW-0813">Transport</keyword>
<dbReference type="GO" id="GO:0005886">
    <property type="term" value="C:plasma membrane"/>
    <property type="evidence" value="ECO:0007669"/>
    <property type="project" value="UniProtKB-SubCell"/>
</dbReference>
<dbReference type="SUPFAM" id="SSF52540">
    <property type="entry name" value="P-loop containing nucleoside triphosphate hydrolases"/>
    <property type="match status" value="1"/>
</dbReference>
<feature type="domain" description="ABC transmembrane type-1" evidence="11">
    <location>
        <begin position="14"/>
        <end position="296"/>
    </location>
</feature>
<dbReference type="PANTHER" id="PTHR43394:SF1">
    <property type="entry name" value="ATP-BINDING CASSETTE SUB-FAMILY B MEMBER 10, MITOCHONDRIAL"/>
    <property type="match status" value="1"/>
</dbReference>
<evidence type="ECO:0000313" key="15">
    <source>
        <dbReference type="Proteomes" id="UP001069145"/>
    </source>
</evidence>
<dbReference type="InterPro" id="IPR017871">
    <property type="entry name" value="ABC_transporter-like_CS"/>
</dbReference>
<evidence type="ECO:0000259" key="11">
    <source>
        <dbReference type="PROSITE" id="PS50929"/>
    </source>
</evidence>
<dbReference type="OrthoDB" id="9770415at2"/>
<dbReference type="PROSITE" id="PS50929">
    <property type="entry name" value="ABC_TM1F"/>
    <property type="match status" value="1"/>
</dbReference>
<evidence type="ECO:0000256" key="9">
    <source>
        <dbReference type="SAM" id="Phobius"/>
    </source>
</evidence>
<evidence type="ECO:0000256" key="6">
    <source>
        <dbReference type="ARBA" id="ARBA00022840"/>
    </source>
</evidence>
<dbReference type="KEGG" id="aun:AWM73_03930"/>
<dbReference type="Gene3D" id="3.40.50.300">
    <property type="entry name" value="P-loop containing nucleotide triphosphate hydrolases"/>
    <property type="match status" value="1"/>
</dbReference>
<dbReference type="InterPro" id="IPR036640">
    <property type="entry name" value="ABC1_TM_sf"/>
</dbReference>
<keyword evidence="7 9" id="KW-1133">Transmembrane helix</keyword>
<dbReference type="Pfam" id="PF00005">
    <property type="entry name" value="ABC_tran"/>
    <property type="match status" value="1"/>
</dbReference>
<dbReference type="GO" id="GO:0015421">
    <property type="term" value="F:ABC-type oligopeptide transporter activity"/>
    <property type="evidence" value="ECO:0007669"/>
    <property type="project" value="TreeGrafter"/>
</dbReference>
<dbReference type="AlphaFoldDB" id="A0A109RED5"/>
<gene>
    <name evidence="13" type="ORF">I6G68_06125</name>
    <name evidence="12" type="ORF">ODY43_01400</name>
</gene>
<keyword evidence="6 13" id="KW-0067">ATP-binding</keyword>
<dbReference type="EMBL" id="CP065662">
    <property type="protein sequence ID" value="QPS00968.1"/>
    <property type="molecule type" value="Genomic_DNA"/>
</dbReference>
<dbReference type="Pfam" id="PF00664">
    <property type="entry name" value="ABC_membrane"/>
    <property type="match status" value="1"/>
</dbReference>
<proteinExistence type="predicted"/>
<dbReference type="FunFam" id="3.40.50.300:FF:000221">
    <property type="entry name" value="Multidrug ABC transporter ATP-binding protein"/>
    <property type="match status" value="1"/>
</dbReference>
<evidence type="ECO:0000313" key="14">
    <source>
        <dbReference type="Proteomes" id="UP000594771"/>
    </source>
</evidence>
<dbReference type="SUPFAM" id="SSF90123">
    <property type="entry name" value="ABC transporter transmembrane region"/>
    <property type="match status" value="1"/>
</dbReference>
<dbReference type="InterPro" id="IPR027417">
    <property type="entry name" value="P-loop_NTPase"/>
</dbReference>
<feature type="domain" description="ABC transporter" evidence="10">
    <location>
        <begin position="332"/>
        <end position="568"/>
    </location>
</feature>
<dbReference type="Proteomes" id="UP000594771">
    <property type="component" value="Chromosome"/>
</dbReference>
<feature type="transmembrane region" description="Helical" evidence="9">
    <location>
        <begin position="50"/>
        <end position="74"/>
    </location>
</feature>
<keyword evidence="8 9" id="KW-0472">Membrane</keyword>